<evidence type="ECO:0000256" key="1">
    <source>
        <dbReference type="SAM" id="MobiDB-lite"/>
    </source>
</evidence>
<reference evidence="2 3" key="1">
    <citation type="submission" date="2013-11" db="EMBL/GenBank/DDBJ databases">
        <title>The Damaraland mole rat (Fukomys damarensis) genome and evolution of African mole rats.</title>
        <authorList>
            <person name="Gladyshev V.N."/>
            <person name="Fang X."/>
        </authorList>
    </citation>
    <scope>NUCLEOTIDE SEQUENCE [LARGE SCALE GENOMIC DNA]</scope>
    <source>
        <tissue evidence="2">Liver</tissue>
    </source>
</reference>
<dbReference type="AlphaFoldDB" id="A0A091DLL1"/>
<organism evidence="2 3">
    <name type="scientific">Fukomys damarensis</name>
    <name type="common">Damaraland mole rat</name>
    <name type="synonym">Cryptomys damarensis</name>
    <dbReference type="NCBI Taxonomy" id="885580"/>
    <lineage>
        <taxon>Eukaryota</taxon>
        <taxon>Metazoa</taxon>
        <taxon>Chordata</taxon>
        <taxon>Craniata</taxon>
        <taxon>Vertebrata</taxon>
        <taxon>Euteleostomi</taxon>
        <taxon>Mammalia</taxon>
        <taxon>Eutheria</taxon>
        <taxon>Euarchontoglires</taxon>
        <taxon>Glires</taxon>
        <taxon>Rodentia</taxon>
        <taxon>Hystricomorpha</taxon>
        <taxon>Bathyergidae</taxon>
        <taxon>Fukomys</taxon>
    </lineage>
</organism>
<evidence type="ECO:0000313" key="2">
    <source>
        <dbReference type="EMBL" id="KFO31353.1"/>
    </source>
</evidence>
<sequence length="222" mass="24597">MWKSKVVGSNDGHDYAQKQIREKCLLLQAALERSQLPPSWDLEMTRELLTLNVDSIDARNQRYWMSFEAFVFVAQSGTDQATRPSFTRRLVPCLSSLTSCCSSSQEVPRDSDAAQSSKGTNDFAKPINEPHSSGRSKCDKLGIWVSSAETHSSSSCKYHVTLTTGDSGAVATSRCQEFLVVPLPSTLPRVTVLGSIYKNEYENEDFTINISEDAKEVRSLSS</sequence>
<feature type="region of interest" description="Disordered" evidence="1">
    <location>
        <begin position="101"/>
        <end position="137"/>
    </location>
</feature>
<dbReference type="Proteomes" id="UP000028990">
    <property type="component" value="Unassembled WGS sequence"/>
</dbReference>
<gene>
    <name evidence="2" type="ORF">H920_07283</name>
</gene>
<dbReference type="EMBL" id="KN122294">
    <property type="protein sequence ID" value="KFO31353.1"/>
    <property type="molecule type" value="Genomic_DNA"/>
</dbReference>
<evidence type="ECO:0000313" key="3">
    <source>
        <dbReference type="Proteomes" id="UP000028990"/>
    </source>
</evidence>
<proteinExistence type="predicted"/>
<keyword evidence="3" id="KW-1185">Reference proteome</keyword>
<accession>A0A091DLL1</accession>
<name>A0A091DLL1_FUKDA</name>
<protein>
    <submittedName>
        <fullName evidence="2">Uncharacterized protein</fullName>
    </submittedName>
</protein>